<evidence type="ECO:0000256" key="2">
    <source>
        <dbReference type="ARBA" id="ARBA00022679"/>
    </source>
</evidence>
<comment type="caution">
    <text evidence="6">The sequence shown here is derived from an EMBL/GenBank/DDBJ whole genome shotgun (WGS) entry which is preliminary data.</text>
</comment>
<comment type="similarity">
    <text evidence="1 4">Belongs to the short-chain dehydrogenases/reductases (SDR) family.</text>
</comment>
<dbReference type="Gene3D" id="3.40.50.720">
    <property type="entry name" value="NAD(P)-binding Rossmann-like Domain"/>
    <property type="match status" value="1"/>
</dbReference>
<dbReference type="PANTHER" id="PTHR32125:SF4">
    <property type="entry name" value="2-C-METHYL-D-ERYTHRITOL 4-PHOSPHATE CYTIDYLYLTRANSFERASE, CHLOROPLASTIC"/>
    <property type="match status" value="1"/>
</dbReference>
<dbReference type="InterPro" id="IPR034683">
    <property type="entry name" value="IspD/TarI"/>
</dbReference>
<dbReference type="GO" id="GO:0050518">
    <property type="term" value="F:2-C-methyl-D-erythritol 4-phosphate cytidylyltransferase activity"/>
    <property type="evidence" value="ECO:0007669"/>
    <property type="project" value="TreeGrafter"/>
</dbReference>
<gene>
    <name evidence="6" type="ORF">ARC20_01895</name>
</gene>
<organism evidence="6 7">
    <name type="scientific">Stenotrophomonas panacihumi</name>
    <dbReference type="NCBI Taxonomy" id="676599"/>
    <lineage>
        <taxon>Bacteria</taxon>
        <taxon>Pseudomonadati</taxon>
        <taxon>Pseudomonadota</taxon>
        <taxon>Gammaproteobacteria</taxon>
        <taxon>Lysobacterales</taxon>
        <taxon>Lysobacteraceae</taxon>
        <taxon>Stenotrophomonas</taxon>
    </lineage>
</organism>
<dbReference type="SUPFAM" id="SSF53448">
    <property type="entry name" value="Nucleotide-diphospho-sugar transferases"/>
    <property type="match status" value="1"/>
</dbReference>
<dbReference type="InterPro" id="IPR036291">
    <property type="entry name" value="NAD(P)-bd_dom_sf"/>
</dbReference>
<dbReference type="SUPFAM" id="SSF51735">
    <property type="entry name" value="NAD(P)-binding Rossmann-fold domains"/>
    <property type="match status" value="1"/>
</dbReference>
<dbReference type="EMBL" id="LLXU01000120">
    <property type="protein sequence ID" value="KRG38435.1"/>
    <property type="molecule type" value="Genomic_DNA"/>
</dbReference>
<evidence type="ECO:0000313" key="7">
    <source>
        <dbReference type="Proteomes" id="UP000051802"/>
    </source>
</evidence>
<evidence type="ECO:0000259" key="5">
    <source>
        <dbReference type="SMART" id="SM00822"/>
    </source>
</evidence>
<evidence type="ECO:0000256" key="1">
    <source>
        <dbReference type="ARBA" id="ARBA00006484"/>
    </source>
</evidence>
<dbReference type="PRINTS" id="PR00080">
    <property type="entry name" value="SDRFAMILY"/>
</dbReference>
<dbReference type="RefSeq" id="WP_057648671.1">
    <property type="nucleotide sequence ID" value="NZ_LLXU01000120.1"/>
</dbReference>
<name>A0A0R0ACL5_9GAMM</name>
<dbReference type="Proteomes" id="UP000051802">
    <property type="component" value="Unassembled WGS sequence"/>
</dbReference>
<dbReference type="OrthoDB" id="9806837at2"/>
<dbReference type="InterPro" id="IPR057326">
    <property type="entry name" value="KR_dom"/>
</dbReference>
<dbReference type="InterPro" id="IPR029044">
    <property type="entry name" value="Nucleotide-diphossugar_trans"/>
</dbReference>
<dbReference type="PRINTS" id="PR00081">
    <property type="entry name" value="GDHRDH"/>
</dbReference>
<dbReference type="InterPro" id="IPR050088">
    <property type="entry name" value="IspD/TarI_cytidylyltransf_bact"/>
</dbReference>
<keyword evidence="7" id="KW-1185">Reference proteome</keyword>
<dbReference type="STRING" id="676599.ARC20_01895"/>
<evidence type="ECO:0000256" key="3">
    <source>
        <dbReference type="ARBA" id="ARBA00022695"/>
    </source>
</evidence>
<keyword evidence="3 6" id="KW-0548">Nucleotidyltransferase</keyword>
<dbReference type="PANTHER" id="PTHR32125">
    <property type="entry name" value="2-C-METHYL-D-ERYTHRITOL 4-PHOSPHATE CYTIDYLYLTRANSFERASE, CHLOROPLASTIC"/>
    <property type="match status" value="1"/>
</dbReference>
<dbReference type="Pfam" id="PF01128">
    <property type="entry name" value="IspD"/>
    <property type="match status" value="1"/>
</dbReference>
<accession>A0A0R0ACL5</accession>
<dbReference type="SMART" id="SM00822">
    <property type="entry name" value="PKS_KR"/>
    <property type="match status" value="1"/>
</dbReference>
<keyword evidence="2 6" id="KW-0808">Transferase</keyword>
<protein>
    <submittedName>
        <fullName evidence="6">2-C-methyl-D-erythritol 4-phosphate cytidylyltransferase</fullName>
    </submittedName>
</protein>
<dbReference type="PROSITE" id="PS00061">
    <property type="entry name" value="ADH_SHORT"/>
    <property type="match status" value="1"/>
</dbReference>
<dbReference type="InterPro" id="IPR002347">
    <property type="entry name" value="SDR_fam"/>
</dbReference>
<dbReference type="Gene3D" id="3.90.550.10">
    <property type="entry name" value="Spore Coat Polysaccharide Biosynthesis Protein SpsA, Chain A"/>
    <property type="match status" value="1"/>
</dbReference>
<reference evidence="6 7" key="1">
    <citation type="submission" date="2015-10" db="EMBL/GenBank/DDBJ databases">
        <title>Genome sequencing and analysis of members of genus Stenotrophomonas.</title>
        <authorList>
            <person name="Patil P.P."/>
            <person name="Midha S."/>
            <person name="Patil P.B."/>
        </authorList>
    </citation>
    <scope>NUCLEOTIDE SEQUENCE [LARGE SCALE GENOMIC DNA]</scope>
    <source>
        <strain evidence="6 7">JCM 16536</strain>
    </source>
</reference>
<dbReference type="AlphaFoldDB" id="A0A0R0ACL5"/>
<dbReference type="CDD" id="cd05233">
    <property type="entry name" value="SDR_c"/>
    <property type="match status" value="1"/>
</dbReference>
<feature type="domain" description="Ketoreductase" evidence="5">
    <location>
        <begin position="258"/>
        <end position="418"/>
    </location>
</feature>
<dbReference type="Pfam" id="PF00106">
    <property type="entry name" value="adh_short"/>
    <property type="match status" value="1"/>
</dbReference>
<proteinExistence type="inferred from homology"/>
<dbReference type="InterPro" id="IPR012115">
    <property type="entry name" value="CDP-ribitol_syn"/>
</dbReference>
<dbReference type="CDD" id="cd02516">
    <property type="entry name" value="CDP-ME_synthetase"/>
    <property type="match status" value="1"/>
</dbReference>
<dbReference type="InterPro" id="IPR020904">
    <property type="entry name" value="Sc_DH/Rdtase_CS"/>
</dbReference>
<evidence type="ECO:0000313" key="6">
    <source>
        <dbReference type="EMBL" id="KRG38435.1"/>
    </source>
</evidence>
<dbReference type="PIRSF" id="PIRSF036586">
    <property type="entry name" value="CDP-ribitol_syn"/>
    <property type="match status" value="1"/>
</dbReference>
<evidence type="ECO:0000256" key="4">
    <source>
        <dbReference type="RuleBase" id="RU000363"/>
    </source>
</evidence>
<sequence length="464" mass="50296">MKQVKNIAVILAGGTGSRTGFNKPKQMMKLAGKPVVEHAAQAFQLNQAIDEIIIVSNADCISDIEQTVMSSRLSKVRSVIAGGSERYDSSLAAIRATKHYCKDYNVQLIFHDAVRPLLSQKIIDEVVAALGKYNAVDVVIKTTDTIIMADPVTNTIANIPNRAVLRNGQTPQAFAHATIEAAYERALQDPGFVTTDDCGVVLKYLPEEKIYLVDGDTSNMKLTYEEDLHVLDKLCQLRSTLAETREKIQFTLSGLKGKVLVVFGGTSGIGEEMARVAEAYQARVVALGTSTGTDITDIESVRSALKAAEAAHGRIDYIVNSAGVLHRQPLVDMAAADIAHAIQVNYVGAVNVALVAFDHLRASQGQLLNFTSSSYTYGRAMYSLYSSSKAAIVNLTQALADEWHSQSVRVNCINPERTATPMRTRAFGVEPAGSLLSAREVAEKSLLVLLSEYTGQIFDVKNIK</sequence>